<dbReference type="Pfam" id="PF00711">
    <property type="entry name" value="Defensin_beta"/>
    <property type="match status" value="1"/>
</dbReference>
<dbReference type="GeneTree" id="ENSGT01040000244581"/>
<evidence type="ECO:0000259" key="1">
    <source>
        <dbReference type="Pfam" id="PF00711"/>
    </source>
</evidence>
<protein>
    <recommendedName>
        <fullName evidence="1">Beta-defensin-like domain-containing protein</fullName>
    </recommendedName>
</protein>
<dbReference type="SUPFAM" id="SSF57392">
    <property type="entry name" value="Defensin-like"/>
    <property type="match status" value="1"/>
</dbReference>
<name>A0A8D0B7N2_SALMN</name>
<dbReference type="AlphaFoldDB" id="A0A8D0B7N2"/>
<proteinExistence type="predicted"/>
<reference evidence="2" key="2">
    <citation type="submission" date="2025-09" db="UniProtKB">
        <authorList>
            <consortium name="Ensembl"/>
        </authorList>
    </citation>
    <scope>IDENTIFICATION</scope>
</reference>
<organism evidence="2 3">
    <name type="scientific">Salvator merianae</name>
    <name type="common">Argentine black and white tegu</name>
    <name type="synonym">Tupinambis merianae</name>
    <dbReference type="NCBI Taxonomy" id="96440"/>
    <lineage>
        <taxon>Eukaryota</taxon>
        <taxon>Metazoa</taxon>
        <taxon>Chordata</taxon>
        <taxon>Craniata</taxon>
        <taxon>Vertebrata</taxon>
        <taxon>Euteleostomi</taxon>
        <taxon>Lepidosauria</taxon>
        <taxon>Squamata</taxon>
        <taxon>Bifurcata</taxon>
        <taxon>Unidentata</taxon>
        <taxon>Episquamata</taxon>
        <taxon>Laterata</taxon>
        <taxon>Teiioidea</taxon>
        <taxon>Teiidae</taxon>
        <taxon>Salvator</taxon>
    </lineage>
</organism>
<dbReference type="Proteomes" id="UP000694421">
    <property type="component" value="Unplaced"/>
</dbReference>
<dbReference type="Ensembl" id="ENSSMRT00000004622.1">
    <property type="protein sequence ID" value="ENSSMRP00000003898.1"/>
    <property type="gene ID" value="ENSSMRG00000003253.1"/>
</dbReference>
<feature type="domain" description="Beta-defensin-like" evidence="1">
    <location>
        <begin position="54"/>
        <end position="83"/>
    </location>
</feature>
<evidence type="ECO:0000313" key="3">
    <source>
        <dbReference type="Proteomes" id="UP000694421"/>
    </source>
</evidence>
<sequence>MVKGHGSWRIGEVLHLTQERTILTWKHVGGMLSNLHLIAGPFSLSHTGYSHARDTLKCHDDKGTCHPTLCPAQKIEKGTCYDGVIHFKNFKWIHPLN</sequence>
<dbReference type="GO" id="GO:0005576">
    <property type="term" value="C:extracellular region"/>
    <property type="evidence" value="ECO:0007669"/>
    <property type="project" value="InterPro"/>
</dbReference>
<accession>A0A8D0B7N2</accession>
<dbReference type="GO" id="GO:0006952">
    <property type="term" value="P:defense response"/>
    <property type="evidence" value="ECO:0007669"/>
    <property type="project" value="InterPro"/>
</dbReference>
<evidence type="ECO:0000313" key="2">
    <source>
        <dbReference type="Ensembl" id="ENSSMRP00000003898.1"/>
    </source>
</evidence>
<dbReference type="InterPro" id="IPR001855">
    <property type="entry name" value="Defensin_beta-like"/>
</dbReference>
<reference evidence="2" key="1">
    <citation type="submission" date="2025-08" db="UniProtKB">
        <authorList>
            <consortium name="Ensembl"/>
        </authorList>
    </citation>
    <scope>IDENTIFICATION</scope>
</reference>
<keyword evidence="3" id="KW-1185">Reference proteome</keyword>